<reference evidence="12 13" key="1">
    <citation type="journal article" date="2011" name="Stand. Genomic Sci.">
        <title>Complete genome sequence of the hyperthermophilic chemolithoautotroph Pyrolobus fumarii type strain (1A).</title>
        <authorList>
            <person name="Anderson I."/>
            <person name="Goker M."/>
            <person name="Nolan M."/>
            <person name="Lucas S."/>
            <person name="Hammon N."/>
            <person name="Deshpande S."/>
            <person name="Cheng J.F."/>
            <person name="Tapia R."/>
            <person name="Han C."/>
            <person name="Goodwin L."/>
            <person name="Pitluck S."/>
            <person name="Huntemann M."/>
            <person name="Liolios K."/>
            <person name="Ivanova N."/>
            <person name="Pagani I."/>
            <person name="Mavromatis K."/>
            <person name="Ovchinikova G."/>
            <person name="Pati A."/>
            <person name="Chen A."/>
            <person name="Palaniappan K."/>
            <person name="Land M."/>
            <person name="Hauser L."/>
            <person name="Brambilla E.M."/>
            <person name="Huber H."/>
            <person name="Yasawong M."/>
            <person name="Rohde M."/>
            <person name="Spring S."/>
            <person name="Abt B."/>
            <person name="Sikorski J."/>
            <person name="Wirth R."/>
            <person name="Detter J.C."/>
            <person name="Woyke T."/>
            <person name="Bristow J."/>
            <person name="Eisen J.A."/>
            <person name="Markowitz V."/>
            <person name="Hugenholtz P."/>
            <person name="Kyrpides N.C."/>
            <person name="Klenk H.P."/>
            <person name="Lapidus A."/>
        </authorList>
    </citation>
    <scope>NUCLEOTIDE SEQUENCE [LARGE SCALE GENOMIC DNA]</scope>
    <source>
        <strain evidence="13">DSM 11204 / 1A</strain>
    </source>
</reference>
<dbReference type="NCBIfam" id="NF040854">
    <property type="entry name" value="Hol_resolv_Hjc"/>
    <property type="match status" value="1"/>
</dbReference>
<keyword evidence="6 11" id="KW-0460">Magnesium</keyword>
<evidence type="ECO:0000256" key="3">
    <source>
        <dbReference type="ARBA" id="ARBA00022759"/>
    </source>
</evidence>
<comment type="catalytic activity">
    <reaction evidence="10 11">
        <text>Endonucleolytic cleavage at a junction such as a reciprocal single-stranded crossover between two homologous DNA duplexes (Holliday junction).</text>
        <dbReference type="EC" id="3.1.21.10"/>
    </reaction>
</comment>
<feature type="binding site" evidence="11">
    <location>
        <position position="60"/>
    </location>
    <ligand>
        <name>Mg(2+)</name>
        <dbReference type="ChEBI" id="CHEBI:18420"/>
    </ligand>
</feature>
<keyword evidence="2 11" id="KW-0479">Metal-binding</keyword>
<comment type="function">
    <text evidence="11">A structure-specific endonuclease that resolves Holliday junction (HJ) intermediates during genetic recombination. Cleaves 4-way DNA junctions introducing paired nicks in opposing strands, leaving a 5'-terminal phosphate and a 3'-terminal hydroxyl group that are subsequently ligated to produce recombinant products.</text>
</comment>
<dbReference type="eggNOG" id="arCOG00919">
    <property type="taxonomic scope" value="Archaea"/>
</dbReference>
<keyword evidence="5 11" id="KW-0378">Hydrolase</keyword>
<gene>
    <name evidence="11" type="primary">hjc</name>
    <name evidence="12" type="ordered locus">Pyrfu_1726</name>
</gene>
<evidence type="ECO:0000256" key="9">
    <source>
        <dbReference type="ARBA" id="ARBA00023204"/>
    </source>
</evidence>
<dbReference type="GO" id="GO:0006281">
    <property type="term" value="P:DNA repair"/>
    <property type="evidence" value="ECO:0007669"/>
    <property type="project" value="UniProtKB-UniRule"/>
</dbReference>
<dbReference type="InterPro" id="IPR011856">
    <property type="entry name" value="tRNA_endonuc-like_dom_sf"/>
</dbReference>
<keyword evidence="8 11" id="KW-0233">DNA recombination</keyword>
<dbReference type="InterPro" id="IPR014428">
    <property type="entry name" value="Hjc_arc"/>
</dbReference>
<keyword evidence="13" id="KW-1185">Reference proteome</keyword>
<evidence type="ECO:0000256" key="7">
    <source>
        <dbReference type="ARBA" id="ARBA00023125"/>
    </source>
</evidence>
<dbReference type="Pfam" id="PF01870">
    <property type="entry name" value="Hjc"/>
    <property type="match status" value="1"/>
</dbReference>
<keyword evidence="9 11" id="KW-0234">DNA repair</keyword>
<feature type="site" description="Transition state stabilizer" evidence="11">
    <location>
        <position position="62"/>
    </location>
</feature>
<dbReference type="AlphaFoldDB" id="G0ECL1"/>
<dbReference type="GO" id="GO:0000287">
    <property type="term" value="F:magnesium ion binding"/>
    <property type="evidence" value="ECO:0007669"/>
    <property type="project" value="UniProtKB-UniRule"/>
</dbReference>
<evidence type="ECO:0000313" key="12">
    <source>
        <dbReference type="EMBL" id="AEM39581.1"/>
    </source>
</evidence>
<comment type="subunit">
    <text evidence="11">Homodimer.</text>
</comment>
<feature type="binding site" evidence="11">
    <location>
        <position position="16"/>
    </location>
    <ligand>
        <name>Mg(2+)</name>
        <dbReference type="ChEBI" id="CHEBI:18420"/>
    </ligand>
</feature>
<dbReference type="PANTHER" id="PTHR39651">
    <property type="entry name" value="HOLLIDAY JUNCTION RESOLVASE HJC"/>
    <property type="match status" value="1"/>
</dbReference>
<dbReference type="GO" id="GO:0006310">
    <property type="term" value="P:DNA recombination"/>
    <property type="evidence" value="ECO:0007669"/>
    <property type="project" value="UniProtKB-UniRule"/>
</dbReference>
<dbReference type="PIRSF" id="PIRSF004985">
    <property type="entry name" value="Hlld_jn_rslvs_ar"/>
    <property type="match status" value="1"/>
</dbReference>
<evidence type="ECO:0000256" key="8">
    <source>
        <dbReference type="ARBA" id="ARBA00023172"/>
    </source>
</evidence>
<dbReference type="Gene3D" id="3.40.1350.10">
    <property type="match status" value="1"/>
</dbReference>
<dbReference type="EC" id="3.1.21.10" evidence="11"/>
<keyword evidence="3 11" id="KW-0255">Endonuclease</keyword>
<proteinExistence type="inferred from homology"/>
<keyword evidence="7 11" id="KW-0238">DNA-binding</keyword>
<keyword evidence="4 11" id="KW-0227">DNA damage</keyword>
<dbReference type="GO" id="GO:0008821">
    <property type="term" value="F:crossover junction DNA endonuclease activity"/>
    <property type="evidence" value="ECO:0007669"/>
    <property type="project" value="UniProtKB-UniRule"/>
</dbReference>
<dbReference type="HAMAP" id="MF_01490">
    <property type="entry name" value="HJ_Resolv_Hjc"/>
    <property type="match status" value="1"/>
</dbReference>
<comment type="cofactor">
    <cofactor evidence="11">
        <name>Mg(2+)</name>
        <dbReference type="ChEBI" id="CHEBI:18420"/>
    </cofactor>
    <text evidence="11">Binds 1 Mg(2+) ion per subunit.</text>
</comment>
<dbReference type="GO" id="GO:0003677">
    <property type="term" value="F:DNA binding"/>
    <property type="evidence" value="ECO:0007669"/>
    <property type="project" value="UniProtKB-KW"/>
</dbReference>
<evidence type="ECO:0000256" key="2">
    <source>
        <dbReference type="ARBA" id="ARBA00022723"/>
    </source>
</evidence>
<evidence type="ECO:0000256" key="11">
    <source>
        <dbReference type="HAMAP-Rule" id="MF_01490"/>
    </source>
</evidence>
<dbReference type="SUPFAM" id="SSF52980">
    <property type="entry name" value="Restriction endonuclease-like"/>
    <property type="match status" value="1"/>
</dbReference>
<evidence type="ECO:0000256" key="1">
    <source>
        <dbReference type="ARBA" id="ARBA00022722"/>
    </source>
</evidence>
<dbReference type="InterPro" id="IPR011335">
    <property type="entry name" value="Restrct_endonuc-II-like"/>
</dbReference>
<protein>
    <recommendedName>
        <fullName evidence="11">Crossover junction endodeoxyribonuclease Hjc</fullName>
        <shortName evidence="11">Hjc</shortName>
        <ecNumber evidence="11">3.1.21.10</ecNumber>
    </recommendedName>
    <alternativeName>
        <fullName evidence="11">Holliday junction resolvase Hjc</fullName>
    </alternativeName>
</protein>
<keyword evidence="1 11" id="KW-0540">Nuclease</keyword>
<name>G0ECL1_PYRF1</name>
<evidence type="ECO:0000256" key="5">
    <source>
        <dbReference type="ARBA" id="ARBA00022801"/>
    </source>
</evidence>
<evidence type="ECO:0000256" key="6">
    <source>
        <dbReference type="ARBA" id="ARBA00022842"/>
    </source>
</evidence>
<dbReference type="Proteomes" id="UP000001037">
    <property type="component" value="Chromosome"/>
</dbReference>
<organism evidence="12 13">
    <name type="scientific">Pyrolobus fumarii (strain DSM 11204 / 1A)</name>
    <dbReference type="NCBI Taxonomy" id="694429"/>
    <lineage>
        <taxon>Archaea</taxon>
        <taxon>Thermoproteota</taxon>
        <taxon>Thermoprotei</taxon>
        <taxon>Desulfurococcales</taxon>
        <taxon>Pyrodictiaceae</taxon>
        <taxon>Pyrolobus</taxon>
    </lineage>
</organism>
<dbReference type="PANTHER" id="PTHR39651:SF1">
    <property type="entry name" value="HOLLIDAY JUNCTION RESOLVASE HJC"/>
    <property type="match status" value="1"/>
</dbReference>
<dbReference type="InterPro" id="IPR002732">
    <property type="entry name" value="Hjc"/>
</dbReference>
<evidence type="ECO:0000313" key="13">
    <source>
        <dbReference type="Proteomes" id="UP000001037"/>
    </source>
</evidence>
<dbReference type="STRING" id="694429.Pyrfu_1726"/>
<sequence length="152" mass="17433">MYFLPEPRSKKGFQKERDLVLRFWKAGFAAVRGPASGARAKRIVYPDVLAIYNGSVFVFEVKYRAKPETIYIEKSKLERLEEFARRAGGKLLIAVKYGGEEWRFVDPGLCPETNGGKIRVDPRIVAEKGIPFSQFVNEVKGQTRITRFMRKT</sequence>
<dbReference type="InParanoid" id="G0ECL1"/>
<dbReference type="EMBL" id="CP002838">
    <property type="protein sequence ID" value="AEM39581.1"/>
    <property type="molecule type" value="Genomic_DNA"/>
</dbReference>
<accession>G0ECL1</accession>
<comment type="similarity">
    <text evidence="11">Belongs to the Holliday junction resolvase Hjc family.</text>
</comment>
<feature type="binding site" evidence="11">
    <location>
        <position position="47"/>
    </location>
    <ligand>
        <name>Mg(2+)</name>
        <dbReference type="ChEBI" id="CHEBI:18420"/>
    </ligand>
</feature>
<feature type="active site" evidence="11">
    <location>
        <position position="36"/>
    </location>
</feature>
<evidence type="ECO:0000256" key="10">
    <source>
        <dbReference type="ARBA" id="ARBA00029354"/>
    </source>
</evidence>
<dbReference type="HOGENOM" id="CLU_139546_1_0_2"/>
<evidence type="ECO:0000256" key="4">
    <source>
        <dbReference type="ARBA" id="ARBA00022763"/>
    </source>
</evidence>
<dbReference type="KEGG" id="pfm:Pyrfu_1726"/>